<organism evidence="5 6">
    <name type="scientific">Alteribacillus persepolensis</name>
    <dbReference type="NCBI Taxonomy" id="568899"/>
    <lineage>
        <taxon>Bacteria</taxon>
        <taxon>Bacillati</taxon>
        <taxon>Bacillota</taxon>
        <taxon>Bacilli</taxon>
        <taxon>Bacillales</taxon>
        <taxon>Bacillaceae</taxon>
        <taxon>Alteribacillus</taxon>
    </lineage>
</organism>
<gene>
    <name evidence="5" type="ORF">SAMN05192534_13214</name>
</gene>
<dbReference type="GO" id="GO:0004519">
    <property type="term" value="F:endonuclease activity"/>
    <property type="evidence" value="ECO:0007669"/>
    <property type="project" value="UniProtKB-KW"/>
</dbReference>
<dbReference type="EMBL" id="FNDK01000032">
    <property type="protein sequence ID" value="SDI29709.1"/>
    <property type="molecule type" value="Genomic_DNA"/>
</dbReference>
<dbReference type="SUPFAM" id="SSF52980">
    <property type="entry name" value="Restriction endonuclease-like"/>
    <property type="match status" value="2"/>
</dbReference>
<dbReference type="Pfam" id="PF02976">
    <property type="entry name" value="MutH"/>
    <property type="match status" value="1"/>
</dbReference>
<dbReference type="AlphaFoldDB" id="A0A1G8JEL2"/>
<dbReference type="CDD" id="cd22356">
    <property type="entry name" value="Sau3AI_N-like"/>
    <property type="match status" value="1"/>
</dbReference>
<dbReference type="InterPro" id="IPR011337">
    <property type="entry name" value="DNA_rep_MutH/RE_typeII_Sau3AI"/>
</dbReference>
<reference evidence="5 6" key="1">
    <citation type="submission" date="2016-10" db="EMBL/GenBank/DDBJ databases">
        <authorList>
            <person name="de Groot N.N."/>
        </authorList>
    </citation>
    <scope>NUCLEOTIDE SEQUENCE [LARGE SCALE GENOMIC DNA]</scope>
    <source>
        <strain evidence="5 6">DSM 21632</strain>
    </source>
</reference>
<dbReference type="GO" id="GO:0016787">
    <property type="term" value="F:hydrolase activity"/>
    <property type="evidence" value="ECO:0007669"/>
    <property type="project" value="UniProtKB-KW"/>
</dbReference>
<dbReference type="STRING" id="568899.SAMN05192534_13214"/>
<dbReference type="SMART" id="SM00927">
    <property type="entry name" value="MutH"/>
    <property type="match status" value="1"/>
</dbReference>
<sequence>MSRYDIHNPISIEEHGKRMEGKTFRELSESNESYIAEEKRAYEIIKNNKGNLGQLVEEIHFGYKPNSNAAPDFEEAGVELKVTPYYKLKRKGYSAKERLVLNIINYETIISETFKTSSFWKKNSLILLVHYLYQKDKDKLDFLITNVQLFEFPDSDFKIIQDDWHTIKEKVKEGKAHELSERDTNYLSACTKGATSKTSMRTQPNSPEKAKQRAFSLKASYMTYILNNYILPKNPTYTKRDSILDKNTDKTLDQYILDTFERYYSLKESQLIQLLDIDASNKPKNLKALIAARIFNSNLNDLKQAEEIEKANIKVKTMRLEKNGKIKESMSFPHFSYLDIINQTWENSDLRNMFLETKFLFIIFQKDGQEFKLEKAMFWKLPEHDLENDVRKVWEATVHRIRNGRASDLPSKSDNKFNVAHVRPHGQNKYDTLPTPDGGEEVKKCFWLNNDYILGQISE</sequence>
<evidence type="ECO:0000313" key="5">
    <source>
        <dbReference type="EMBL" id="SDI29709.1"/>
    </source>
</evidence>
<keyword evidence="1" id="KW-0540">Nuclease</keyword>
<evidence type="ECO:0000256" key="2">
    <source>
        <dbReference type="ARBA" id="ARBA00022759"/>
    </source>
</evidence>
<keyword evidence="3" id="KW-0378">Hydrolase</keyword>
<dbReference type="RefSeq" id="WP_091276433.1">
    <property type="nucleotide sequence ID" value="NZ_FNDK01000032.1"/>
</dbReference>
<feature type="domain" description="DNA mismatch repair MutH/Type II restriction enzyme Sau3AI" evidence="4">
    <location>
        <begin position="63"/>
        <end position="163"/>
    </location>
</feature>
<dbReference type="Proteomes" id="UP000199163">
    <property type="component" value="Unassembled WGS sequence"/>
</dbReference>
<protein>
    <submittedName>
        <fullName evidence="5">DNA mismatch repair protein MutH</fullName>
    </submittedName>
</protein>
<dbReference type="OrthoDB" id="3188707at2"/>
<dbReference type="Gene3D" id="3.40.600.10">
    <property type="entry name" value="DNA mismatch repair MutH/Restriction endonuclease, type II"/>
    <property type="match status" value="2"/>
</dbReference>
<dbReference type="CDD" id="cd22355">
    <property type="entry name" value="Sau3AI_C"/>
    <property type="match status" value="1"/>
</dbReference>
<dbReference type="GO" id="GO:0003677">
    <property type="term" value="F:DNA binding"/>
    <property type="evidence" value="ECO:0007669"/>
    <property type="project" value="InterPro"/>
</dbReference>
<evidence type="ECO:0000313" key="6">
    <source>
        <dbReference type="Proteomes" id="UP000199163"/>
    </source>
</evidence>
<dbReference type="InterPro" id="IPR037057">
    <property type="entry name" value="DNA_rep_MutH/T2_RE_sf"/>
</dbReference>
<keyword evidence="2" id="KW-0255">Endonuclease</keyword>
<evidence type="ECO:0000259" key="4">
    <source>
        <dbReference type="SMART" id="SM00927"/>
    </source>
</evidence>
<keyword evidence="6" id="KW-1185">Reference proteome</keyword>
<evidence type="ECO:0000256" key="3">
    <source>
        <dbReference type="ARBA" id="ARBA00022801"/>
    </source>
</evidence>
<name>A0A1G8JEL2_9BACI</name>
<accession>A0A1G8JEL2</accession>
<dbReference type="InterPro" id="IPR011335">
    <property type="entry name" value="Restrct_endonuc-II-like"/>
</dbReference>
<evidence type="ECO:0000256" key="1">
    <source>
        <dbReference type="ARBA" id="ARBA00022722"/>
    </source>
</evidence>
<dbReference type="NCBIfam" id="NF040973">
    <property type="entry name" value="restrict_Sau3AI"/>
    <property type="match status" value="1"/>
</dbReference>
<proteinExistence type="predicted"/>